<feature type="transmembrane region" description="Helical" evidence="11">
    <location>
        <begin position="397"/>
        <end position="421"/>
    </location>
</feature>
<evidence type="ECO:0000256" key="7">
    <source>
        <dbReference type="ARBA" id="ARBA00023136"/>
    </source>
</evidence>
<dbReference type="PROSITE" id="PS50850">
    <property type="entry name" value="MFS"/>
    <property type="match status" value="1"/>
</dbReference>
<evidence type="ECO:0000256" key="3">
    <source>
        <dbReference type="ARBA" id="ARBA00022448"/>
    </source>
</evidence>
<keyword evidence="7 11" id="KW-0472">Membrane</keyword>
<feature type="domain" description="Major facilitator superfamily (MFS) profile" evidence="12">
    <location>
        <begin position="74"/>
        <end position="521"/>
    </location>
</feature>
<feature type="region of interest" description="Disordered" evidence="10">
    <location>
        <begin position="1"/>
        <end position="21"/>
    </location>
</feature>
<sequence>MTQELIEDNKQPELMTYQSDKLTKGGSNDSLDVELQDYLAKFLDISNNAKDNDHKDKHMTLKEGLKTFPRAAMWSVILSSAIIMEGYDTNLLNSFYGFPDFVNKFGTYFPEKGKKEIPAKWQTALSMAVNCGEIIGLFLAGIISDRIGYRKTLIGSLIMVAGLIFIVFFAKNIQMLLAGEILLGLPWGAFQTLTVSYASEVCPTVLRLYLTTYVNVCWVIGQLISSCILKGMLSSSMHNAWKVPFAIQWVWPIPIAIGVYFAPESPWWLVKTNQYDEAKKSIMRLLSENEHLPNKELMADAMVDKIKMTIKEEKALSEGISYLDCFKKDNIRRTRIACMTWLVQNITGSAFMGYSTYFYQQAGLSVSNAFTFSIVQYVLGILGTLGSWFASQKFGRFTIYFGGLCTQTVILIIVGGLGFASSTGASWAIGSLLLVFTFVYDMTVGPICYCLVTEIPSNILRTKTVILARNVYNVAGIVIAVITPYMLNPTAWNWRAKTGLFWAGFALVSAIWCWFELPETKGRTFAELDLLFENHVPARKFRTTEVTVFDVGHMMEKLGEDGIKNVVEETKAQATHVEKA</sequence>
<dbReference type="PANTHER" id="PTHR48022">
    <property type="entry name" value="PLASTIDIC GLUCOSE TRANSPORTER 4"/>
    <property type="match status" value="1"/>
</dbReference>
<evidence type="ECO:0000256" key="10">
    <source>
        <dbReference type="SAM" id="MobiDB-lite"/>
    </source>
</evidence>
<evidence type="ECO:0000256" key="4">
    <source>
        <dbReference type="ARBA" id="ARBA00022597"/>
    </source>
</evidence>
<dbReference type="InterPro" id="IPR020846">
    <property type="entry name" value="MFS_dom"/>
</dbReference>
<evidence type="ECO:0000313" key="14">
    <source>
        <dbReference type="Proteomes" id="UP000182259"/>
    </source>
</evidence>
<evidence type="ECO:0000256" key="8">
    <source>
        <dbReference type="ARBA" id="ARBA00026248"/>
    </source>
</evidence>
<evidence type="ECO:0000256" key="2">
    <source>
        <dbReference type="ARBA" id="ARBA00010992"/>
    </source>
</evidence>
<feature type="transmembrane region" description="Helical" evidence="11">
    <location>
        <begin position="499"/>
        <end position="515"/>
    </location>
</feature>
<feature type="transmembrane region" description="Helical" evidence="11">
    <location>
        <begin position="464"/>
        <end position="487"/>
    </location>
</feature>
<evidence type="ECO:0000313" key="13">
    <source>
        <dbReference type="EMBL" id="SGZ53126.1"/>
    </source>
</evidence>
<evidence type="ECO:0000256" key="11">
    <source>
        <dbReference type="SAM" id="Phobius"/>
    </source>
</evidence>
<name>A0A1L0DL30_9ASCO</name>
<keyword evidence="5 11" id="KW-0812">Transmembrane</keyword>
<evidence type="ECO:0000256" key="9">
    <source>
        <dbReference type="RuleBase" id="RU003346"/>
    </source>
</evidence>
<proteinExistence type="inferred from homology"/>
<dbReference type="InterPro" id="IPR003663">
    <property type="entry name" value="Sugar/inositol_transpt"/>
</dbReference>
<feature type="transmembrane region" description="Helical" evidence="11">
    <location>
        <begin position="427"/>
        <end position="452"/>
    </location>
</feature>
<feature type="transmembrane region" description="Helical" evidence="11">
    <location>
        <begin position="336"/>
        <end position="357"/>
    </location>
</feature>
<dbReference type="AlphaFoldDB" id="A0A1L0DL30"/>
<keyword evidence="4" id="KW-0762">Sugar transport</keyword>
<evidence type="ECO:0000256" key="6">
    <source>
        <dbReference type="ARBA" id="ARBA00022989"/>
    </source>
</evidence>
<comment type="subcellular location">
    <subcellularLocation>
        <location evidence="1">Membrane</location>
        <topology evidence="1">Multi-pass membrane protein</topology>
    </subcellularLocation>
</comment>
<keyword evidence="6 11" id="KW-1133">Transmembrane helix</keyword>
<feature type="transmembrane region" description="Helical" evidence="11">
    <location>
        <begin position="121"/>
        <end position="140"/>
    </location>
</feature>
<feature type="transmembrane region" description="Helical" evidence="11">
    <location>
        <begin position="152"/>
        <end position="170"/>
    </location>
</feature>
<accession>A0A1L0DL30</accession>
<dbReference type="EMBL" id="LT635766">
    <property type="protein sequence ID" value="SGZ53126.1"/>
    <property type="molecule type" value="Genomic_DNA"/>
</dbReference>
<feature type="transmembrane region" description="Helical" evidence="11">
    <location>
        <begin position="369"/>
        <end position="390"/>
    </location>
</feature>
<reference evidence="13 14" key="1">
    <citation type="submission" date="2016-10" db="EMBL/GenBank/DDBJ databases">
        <authorList>
            <person name="de Groot N.N."/>
        </authorList>
    </citation>
    <scope>NUCLEOTIDE SEQUENCE [LARGE SCALE GENOMIC DNA]</scope>
    <source>
        <strain evidence="13 14">PYCC 4715</strain>
    </source>
</reference>
<keyword evidence="3 9" id="KW-0813">Transport</keyword>
<dbReference type="PANTHER" id="PTHR48022:SF5">
    <property type="entry name" value="ALPHA-GLUCOSIDES PERMEASE MPH2-RELATED"/>
    <property type="match status" value="1"/>
</dbReference>
<dbReference type="InterPro" id="IPR005829">
    <property type="entry name" value="Sugar_transporter_CS"/>
</dbReference>
<dbReference type="SUPFAM" id="SSF103473">
    <property type="entry name" value="MFS general substrate transporter"/>
    <property type="match status" value="1"/>
</dbReference>
<dbReference type="InterPro" id="IPR005828">
    <property type="entry name" value="MFS_sugar_transport-like"/>
</dbReference>
<protein>
    <submittedName>
        <fullName evidence="13">CIC11C00000001911</fullName>
    </submittedName>
</protein>
<dbReference type="FunFam" id="1.20.1250.20:FF:000254">
    <property type="entry name" value="MAL31p Maltose permease"/>
    <property type="match status" value="1"/>
</dbReference>
<gene>
    <name evidence="13" type="ORF">SAMEA4029009_CIC11G00000001911</name>
</gene>
<dbReference type="Proteomes" id="UP000182259">
    <property type="component" value="Chromosome III"/>
</dbReference>
<organism evidence="13 14">
    <name type="scientific">Sungouiella intermedia</name>
    <dbReference type="NCBI Taxonomy" id="45354"/>
    <lineage>
        <taxon>Eukaryota</taxon>
        <taxon>Fungi</taxon>
        <taxon>Dikarya</taxon>
        <taxon>Ascomycota</taxon>
        <taxon>Saccharomycotina</taxon>
        <taxon>Pichiomycetes</taxon>
        <taxon>Metschnikowiaceae</taxon>
        <taxon>Sungouiella</taxon>
    </lineage>
</organism>
<comment type="similarity">
    <text evidence="2 9">Belongs to the major facilitator superfamily. Sugar transporter (TC 2.A.1.1) family.</text>
</comment>
<dbReference type="GO" id="GO:0005351">
    <property type="term" value="F:carbohydrate:proton symporter activity"/>
    <property type="evidence" value="ECO:0007669"/>
    <property type="project" value="TreeGrafter"/>
</dbReference>
<evidence type="ECO:0000259" key="12">
    <source>
        <dbReference type="PROSITE" id="PS50850"/>
    </source>
</evidence>
<dbReference type="GO" id="GO:0016020">
    <property type="term" value="C:membrane"/>
    <property type="evidence" value="ECO:0007669"/>
    <property type="project" value="UniProtKB-SubCell"/>
</dbReference>
<dbReference type="GO" id="GO:0000023">
    <property type="term" value="P:maltose metabolic process"/>
    <property type="evidence" value="ECO:0007669"/>
    <property type="project" value="UniProtKB-KW"/>
</dbReference>
<dbReference type="NCBIfam" id="TIGR00879">
    <property type="entry name" value="SP"/>
    <property type="match status" value="1"/>
</dbReference>
<keyword evidence="8" id="KW-0462">Maltose metabolism</keyword>
<feature type="transmembrane region" description="Helical" evidence="11">
    <location>
        <begin position="245"/>
        <end position="262"/>
    </location>
</feature>
<dbReference type="InterPro" id="IPR050360">
    <property type="entry name" value="MFS_Sugar_Transporters"/>
</dbReference>
<dbReference type="Gene3D" id="1.20.1250.20">
    <property type="entry name" value="MFS general substrate transporter like domains"/>
    <property type="match status" value="1"/>
</dbReference>
<evidence type="ECO:0000256" key="5">
    <source>
        <dbReference type="ARBA" id="ARBA00022692"/>
    </source>
</evidence>
<feature type="transmembrane region" description="Helical" evidence="11">
    <location>
        <begin position="210"/>
        <end position="233"/>
    </location>
</feature>
<evidence type="ECO:0000256" key="1">
    <source>
        <dbReference type="ARBA" id="ARBA00004141"/>
    </source>
</evidence>
<dbReference type="Pfam" id="PF00083">
    <property type="entry name" value="Sugar_tr"/>
    <property type="match status" value="1"/>
</dbReference>
<dbReference type="PROSITE" id="PS00217">
    <property type="entry name" value="SUGAR_TRANSPORT_2"/>
    <property type="match status" value="1"/>
</dbReference>
<dbReference type="InterPro" id="IPR036259">
    <property type="entry name" value="MFS_trans_sf"/>
</dbReference>